<gene>
    <name evidence="1" type="ORF">D9758_006713</name>
</gene>
<proteinExistence type="predicted"/>
<reference evidence="1 2" key="1">
    <citation type="journal article" date="2020" name="ISME J.">
        <title>Uncovering the hidden diversity of litter-decomposition mechanisms in mushroom-forming fungi.</title>
        <authorList>
            <person name="Floudas D."/>
            <person name="Bentzer J."/>
            <person name="Ahren D."/>
            <person name="Johansson T."/>
            <person name="Persson P."/>
            <person name="Tunlid A."/>
        </authorList>
    </citation>
    <scope>NUCLEOTIDE SEQUENCE [LARGE SCALE GENOMIC DNA]</scope>
    <source>
        <strain evidence="1 2">CBS 291.85</strain>
    </source>
</reference>
<name>A0A8H5GJ30_9AGAR</name>
<dbReference type="Proteomes" id="UP000559256">
    <property type="component" value="Unassembled WGS sequence"/>
</dbReference>
<dbReference type="OrthoDB" id="3270987at2759"/>
<organism evidence="1 2">
    <name type="scientific">Tetrapyrgos nigripes</name>
    <dbReference type="NCBI Taxonomy" id="182062"/>
    <lineage>
        <taxon>Eukaryota</taxon>
        <taxon>Fungi</taxon>
        <taxon>Dikarya</taxon>
        <taxon>Basidiomycota</taxon>
        <taxon>Agaricomycotina</taxon>
        <taxon>Agaricomycetes</taxon>
        <taxon>Agaricomycetidae</taxon>
        <taxon>Agaricales</taxon>
        <taxon>Marasmiineae</taxon>
        <taxon>Marasmiaceae</taxon>
        <taxon>Tetrapyrgos</taxon>
    </lineage>
</organism>
<keyword evidence="2" id="KW-1185">Reference proteome</keyword>
<evidence type="ECO:0008006" key="3">
    <source>
        <dbReference type="Google" id="ProtNLM"/>
    </source>
</evidence>
<dbReference type="EMBL" id="JAACJM010000025">
    <property type="protein sequence ID" value="KAF5366016.1"/>
    <property type="molecule type" value="Genomic_DNA"/>
</dbReference>
<evidence type="ECO:0000313" key="1">
    <source>
        <dbReference type="EMBL" id="KAF5366016.1"/>
    </source>
</evidence>
<accession>A0A8H5GJ30</accession>
<protein>
    <recommendedName>
        <fullName evidence="3">F-box domain-containing protein</fullName>
    </recommendedName>
</protein>
<evidence type="ECO:0000313" key="2">
    <source>
        <dbReference type="Proteomes" id="UP000559256"/>
    </source>
</evidence>
<comment type="caution">
    <text evidence="1">The sequence shown here is derived from an EMBL/GenBank/DDBJ whole genome shotgun (WGS) entry which is preliminary data.</text>
</comment>
<dbReference type="AlphaFoldDB" id="A0A8H5GJ30"/>
<sequence length="374" mass="42714">MASNAISDVEEEALLEAINSYHASLSRLRLERDEIHQMLQHGCTLESEEPVDQLKATLSFLKEEEKVLERLLNDHKSLLSPIRHVPAEIWMRVFICCLPDIEYMSWTAHFPPFILSRVCSSWRNVVLSTPQLWTSLEIQILPRPKWRSKFHMFLSRSGGLPLSLAIQWYPSKFYRGNDQFAQYIPDLVASSSQRWRSLQLSVPETSLAAFFDRSLPQLEVLEVFSRADEKHSPGVKAPNLRKISFSGIYLTPIAWNPSWRRLTEFNSRSPLRVPEVVDVFSSCPSIQRCCVRIEWNREHHIQADKVVTMSRLESLELVCSRGYENVLCIFDFLDAPALSAVAFTGAAGSITPGTHRPVLWPEAVSFTVGGTFRV</sequence>